<dbReference type="Gene3D" id="1.10.240.10">
    <property type="entry name" value="Tyrosyl-Transfer RNA Synthetase"/>
    <property type="match status" value="1"/>
</dbReference>
<dbReference type="NCBIfam" id="TIGR00233">
    <property type="entry name" value="trpS"/>
    <property type="match status" value="1"/>
</dbReference>
<dbReference type="GO" id="GO:0004830">
    <property type="term" value="F:tryptophan-tRNA ligase activity"/>
    <property type="evidence" value="ECO:0007669"/>
    <property type="project" value="UniProtKB-UniRule"/>
</dbReference>
<evidence type="ECO:0000256" key="3">
    <source>
        <dbReference type="ARBA" id="ARBA00022598"/>
    </source>
</evidence>
<dbReference type="AlphaFoldDB" id="A0A0G1D5N1"/>
<proteinExistence type="inferred from homology"/>
<comment type="catalytic activity">
    <reaction evidence="8">
        <text>tRNA(Trp) + L-tryptophan + ATP = L-tryptophyl-tRNA(Trp) + AMP + diphosphate + H(+)</text>
        <dbReference type="Rhea" id="RHEA:24080"/>
        <dbReference type="Rhea" id="RHEA-COMP:9671"/>
        <dbReference type="Rhea" id="RHEA-COMP:9705"/>
        <dbReference type="ChEBI" id="CHEBI:15378"/>
        <dbReference type="ChEBI" id="CHEBI:30616"/>
        <dbReference type="ChEBI" id="CHEBI:33019"/>
        <dbReference type="ChEBI" id="CHEBI:57912"/>
        <dbReference type="ChEBI" id="CHEBI:78442"/>
        <dbReference type="ChEBI" id="CHEBI:78535"/>
        <dbReference type="ChEBI" id="CHEBI:456215"/>
        <dbReference type="EC" id="6.1.1.2"/>
    </reaction>
</comment>
<keyword evidence="3 10" id="KW-0436">Ligase</keyword>
<keyword evidence="4 10" id="KW-0547">Nucleotide-binding</keyword>
<dbReference type="EC" id="6.1.1.2" evidence="2 9"/>
<evidence type="ECO:0000256" key="4">
    <source>
        <dbReference type="ARBA" id="ARBA00022741"/>
    </source>
</evidence>
<evidence type="ECO:0000256" key="6">
    <source>
        <dbReference type="ARBA" id="ARBA00022917"/>
    </source>
</evidence>
<keyword evidence="5 10" id="KW-0067">ATP-binding</keyword>
<evidence type="ECO:0000256" key="2">
    <source>
        <dbReference type="ARBA" id="ARBA00013161"/>
    </source>
</evidence>
<dbReference type="GO" id="GO:0006436">
    <property type="term" value="P:tryptophanyl-tRNA aminoacylation"/>
    <property type="evidence" value="ECO:0007669"/>
    <property type="project" value="UniProtKB-UniRule"/>
</dbReference>
<dbReference type="PATRIC" id="fig|1618390.3.peg.523"/>
<dbReference type="Proteomes" id="UP000033980">
    <property type="component" value="Unassembled WGS sequence"/>
</dbReference>
<evidence type="ECO:0000313" key="12">
    <source>
        <dbReference type="Proteomes" id="UP000033980"/>
    </source>
</evidence>
<reference evidence="11 12" key="1">
    <citation type="journal article" date="2015" name="Nature">
        <title>rRNA introns, odd ribosomes, and small enigmatic genomes across a large radiation of phyla.</title>
        <authorList>
            <person name="Brown C.T."/>
            <person name="Hug L.A."/>
            <person name="Thomas B.C."/>
            <person name="Sharon I."/>
            <person name="Castelle C.J."/>
            <person name="Singh A."/>
            <person name="Wilkins M.J."/>
            <person name="Williams K.H."/>
            <person name="Banfield J.F."/>
        </authorList>
    </citation>
    <scope>NUCLEOTIDE SEQUENCE [LARGE SCALE GENOMIC DNA]</scope>
</reference>
<dbReference type="PANTHER" id="PTHR43766:SF1">
    <property type="entry name" value="TRYPTOPHAN--TRNA LIGASE, MITOCHONDRIAL"/>
    <property type="match status" value="1"/>
</dbReference>
<comment type="similarity">
    <text evidence="1 10">Belongs to the class-I aminoacyl-tRNA synthetase family.</text>
</comment>
<dbReference type="GO" id="GO:0005829">
    <property type="term" value="C:cytosol"/>
    <property type="evidence" value="ECO:0007669"/>
    <property type="project" value="TreeGrafter"/>
</dbReference>
<keyword evidence="6 10" id="KW-0648">Protein biosynthesis</keyword>
<organism evidence="11 12">
    <name type="scientific">Candidatus Collierbacteria bacterium GW2011_GWC2_43_12</name>
    <dbReference type="NCBI Taxonomy" id="1618390"/>
    <lineage>
        <taxon>Bacteria</taxon>
        <taxon>Candidatus Collieribacteriota</taxon>
    </lineage>
</organism>
<dbReference type="InterPro" id="IPR002305">
    <property type="entry name" value="aa-tRNA-synth_Ic"/>
</dbReference>
<evidence type="ECO:0000313" key="11">
    <source>
        <dbReference type="EMBL" id="KKS93215.1"/>
    </source>
</evidence>
<dbReference type="InterPro" id="IPR050203">
    <property type="entry name" value="Trp-tRNA_synthetase"/>
</dbReference>
<dbReference type="InterPro" id="IPR014729">
    <property type="entry name" value="Rossmann-like_a/b/a_fold"/>
</dbReference>
<dbReference type="CDD" id="cd00806">
    <property type="entry name" value="TrpRS_core"/>
    <property type="match status" value="1"/>
</dbReference>
<gene>
    <name evidence="11" type="ORF">UV68_C0024G0002</name>
</gene>
<comment type="caution">
    <text evidence="11">The sequence shown here is derived from an EMBL/GenBank/DDBJ whole genome shotgun (WGS) entry which is preliminary data.</text>
</comment>
<dbReference type="EMBL" id="LCFK01000024">
    <property type="protein sequence ID" value="KKS93215.1"/>
    <property type="molecule type" value="Genomic_DNA"/>
</dbReference>
<dbReference type="FunFam" id="1.10.240.10:FF:000005">
    <property type="entry name" value="Tryptophan--tRNA ligase"/>
    <property type="match status" value="1"/>
</dbReference>
<evidence type="ECO:0000256" key="9">
    <source>
        <dbReference type="NCBIfam" id="TIGR00233"/>
    </source>
</evidence>
<dbReference type="Gene3D" id="3.40.50.620">
    <property type="entry name" value="HUPs"/>
    <property type="match status" value="1"/>
</dbReference>
<dbReference type="PRINTS" id="PR01039">
    <property type="entry name" value="TRNASYNTHTRP"/>
</dbReference>
<evidence type="ECO:0000256" key="8">
    <source>
        <dbReference type="ARBA" id="ARBA00049929"/>
    </source>
</evidence>
<keyword evidence="7 10" id="KW-0030">Aminoacyl-tRNA synthetase</keyword>
<evidence type="ECO:0000256" key="7">
    <source>
        <dbReference type="ARBA" id="ARBA00023146"/>
    </source>
</evidence>
<name>A0A0G1D5N1_9BACT</name>
<accession>A0A0G1D5N1</accession>
<evidence type="ECO:0000256" key="10">
    <source>
        <dbReference type="RuleBase" id="RU363036"/>
    </source>
</evidence>
<protein>
    <recommendedName>
        <fullName evidence="2 9">Tryptophan--tRNA ligase</fullName>
        <ecNumber evidence="2 9">6.1.1.2</ecNumber>
    </recommendedName>
</protein>
<sequence>MDGISRVLTGTRTTGELHLGHYVGALKLWLDAQRSDSDCFFLLADVQALTTHADRPELIRKSVRDVVLDWLAVGLDPTLPNVHFVLQSGVKARFELSQYFLMIANLTEIRRNPTVKAEMKGVRYPTMGFLTYVVDQAADIYMLSPLNVGGNELMVPVGADQVPHLEYSRKLARRFNKAYETNVFRPCTAKVGEVGRLVGIDGQEKMSKSKGNAINLSDSAEEVTRKIMGMYTDPNRLRATDPGTVEGNPLFTYFDAFATDRAEVDEYKRLYQLGQIGDVPLKRRLAVIVNEILGPMRERRLKAESMKLGEIVQEGTFAASIIAEEVVTRAKEAMFVGFPE</sequence>
<dbReference type="Pfam" id="PF00579">
    <property type="entry name" value="tRNA-synt_1b"/>
    <property type="match status" value="1"/>
</dbReference>
<evidence type="ECO:0000256" key="5">
    <source>
        <dbReference type="ARBA" id="ARBA00022840"/>
    </source>
</evidence>
<dbReference type="PANTHER" id="PTHR43766">
    <property type="entry name" value="TRYPTOPHAN--TRNA LIGASE, MITOCHONDRIAL"/>
    <property type="match status" value="1"/>
</dbReference>
<dbReference type="SUPFAM" id="SSF52374">
    <property type="entry name" value="Nucleotidylyl transferase"/>
    <property type="match status" value="1"/>
</dbReference>
<dbReference type="InterPro" id="IPR002306">
    <property type="entry name" value="Trp-tRNA-ligase"/>
</dbReference>
<dbReference type="GO" id="GO:0005524">
    <property type="term" value="F:ATP binding"/>
    <property type="evidence" value="ECO:0007669"/>
    <property type="project" value="UniProtKB-KW"/>
</dbReference>
<evidence type="ECO:0000256" key="1">
    <source>
        <dbReference type="ARBA" id="ARBA00005594"/>
    </source>
</evidence>